<accession>A0A317SDT3</accession>
<name>A0A317SDT3_9PEZI</name>
<evidence type="ECO:0000313" key="2">
    <source>
        <dbReference type="EMBL" id="PWW72583.1"/>
    </source>
</evidence>
<gene>
    <name evidence="2" type="ORF">C7212DRAFT_334958</name>
</gene>
<evidence type="ECO:0000256" key="1">
    <source>
        <dbReference type="SAM" id="MobiDB-lite"/>
    </source>
</evidence>
<sequence length="164" mass="17712">MASPAPSSPNAHGPIPDTMGDSAGALSPTNPNGESHYPCPVSTNPLGFPFTGQFYVQLEIASPILETESTETFPQSSTDTIGVAASHVNEVDKVQENTANHKAILERRERYLPSYTNFLPIKPLLQAGKVPSRNPRARNRSPVRDSTNDVDGSKLEKEVATDKK</sequence>
<feature type="region of interest" description="Disordered" evidence="1">
    <location>
        <begin position="125"/>
        <end position="164"/>
    </location>
</feature>
<reference evidence="2 3" key="1">
    <citation type="submission" date="2018-03" db="EMBL/GenBank/DDBJ databases">
        <title>Genomes of Pezizomycetes fungi and the evolution of truffles.</title>
        <authorList>
            <person name="Murat C."/>
            <person name="Payen T."/>
            <person name="Noel B."/>
            <person name="Kuo A."/>
            <person name="Martin F.M."/>
        </authorList>
    </citation>
    <scope>NUCLEOTIDE SEQUENCE [LARGE SCALE GENOMIC DNA]</scope>
    <source>
        <strain evidence="2">091103-1</strain>
    </source>
</reference>
<organism evidence="2 3">
    <name type="scientific">Tuber magnatum</name>
    <name type="common">white Piedmont truffle</name>
    <dbReference type="NCBI Taxonomy" id="42249"/>
    <lineage>
        <taxon>Eukaryota</taxon>
        <taxon>Fungi</taxon>
        <taxon>Dikarya</taxon>
        <taxon>Ascomycota</taxon>
        <taxon>Pezizomycotina</taxon>
        <taxon>Pezizomycetes</taxon>
        <taxon>Pezizales</taxon>
        <taxon>Tuberaceae</taxon>
        <taxon>Tuber</taxon>
    </lineage>
</organism>
<feature type="region of interest" description="Disordered" evidence="1">
    <location>
        <begin position="1"/>
        <end position="40"/>
    </location>
</feature>
<keyword evidence="3" id="KW-1185">Reference proteome</keyword>
<evidence type="ECO:0000313" key="3">
    <source>
        <dbReference type="Proteomes" id="UP000246991"/>
    </source>
</evidence>
<dbReference type="AlphaFoldDB" id="A0A317SDT3"/>
<comment type="caution">
    <text evidence="2">The sequence shown here is derived from an EMBL/GenBank/DDBJ whole genome shotgun (WGS) entry which is preliminary data.</text>
</comment>
<dbReference type="Proteomes" id="UP000246991">
    <property type="component" value="Unassembled WGS sequence"/>
</dbReference>
<feature type="compositionally biased region" description="Basic and acidic residues" evidence="1">
    <location>
        <begin position="142"/>
        <end position="164"/>
    </location>
</feature>
<dbReference type="EMBL" id="PYWC01000101">
    <property type="protein sequence ID" value="PWW72583.1"/>
    <property type="molecule type" value="Genomic_DNA"/>
</dbReference>
<protein>
    <submittedName>
        <fullName evidence="2">Uncharacterized protein</fullName>
    </submittedName>
</protein>
<proteinExistence type="predicted"/>